<comment type="caution">
    <text evidence="2">The sequence shown here is derived from an EMBL/GenBank/DDBJ whole genome shotgun (WGS) entry which is preliminary data.</text>
</comment>
<gene>
    <name evidence="2" type="ORF">KUDE01_031400</name>
</gene>
<keyword evidence="3" id="KW-1185">Reference proteome</keyword>
<evidence type="ECO:0000313" key="3">
    <source>
        <dbReference type="Proteomes" id="UP001228049"/>
    </source>
</evidence>
<proteinExistence type="predicted"/>
<feature type="compositionally biased region" description="Basic and acidic residues" evidence="1">
    <location>
        <begin position="90"/>
        <end position="101"/>
    </location>
</feature>
<dbReference type="EMBL" id="JASDAP010000021">
    <property type="protein sequence ID" value="KAK1885205.1"/>
    <property type="molecule type" value="Genomic_DNA"/>
</dbReference>
<accession>A0AAD9BJU8</accession>
<name>A0AAD9BJU8_DISEL</name>
<keyword evidence="2" id="KW-0675">Receptor</keyword>
<evidence type="ECO:0000313" key="2">
    <source>
        <dbReference type="EMBL" id="KAK1885205.1"/>
    </source>
</evidence>
<sequence>MKTGLKMISEVANNGVAVCYATSWVLELLLGGPPRLRWDAGVWSVSLNDNKASYPAAGQEEEDVFLFAKIWSDTHTPDMRVARSSTSEQSEVKTKHQEETI</sequence>
<protein>
    <submittedName>
        <fullName evidence="2">Transferrin receptor protein 1</fullName>
    </submittedName>
</protein>
<dbReference type="AlphaFoldDB" id="A0AAD9BJU8"/>
<dbReference type="Proteomes" id="UP001228049">
    <property type="component" value="Unassembled WGS sequence"/>
</dbReference>
<evidence type="ECO:0000256" key="1">
    <source>
        <dbReference type="SAM" id="MobiDB-lite"/>
    </source>
</evidence>
<reference evidence="2" key="1">
    <citation type="submission" date="2023-04" db="EMBL/GenBank/DDBJ databases">
        <title>Chromosome-level genome of Chaenocephalus aceratus.</title>
        <authorList>
            <person name="Park H."/>
        </authorList>
    </citation>
    <scope>NUCLEOTIDE SEQUENCE</scope>
    <source>
        <strain evidence="2">DE</strain>
        <tissue evidence="2">Muscle</tissue>
    </source>
</reference>
<organism evidence="2 3">
    <name type="scientific">Dissostichus eleginoides</name>
    <name type="common">Patagonian toothfish</name>
    <name type="synonym">Dissostichus amissus</name>
    <dbReference type="NCBI Taxonomy" id="100907"/>
    <lineage>
        <taxon>Eukaryota</taxon>
        <taxon>Metazoa</taxon>
        <taxon>Chordata</taxon>
        <taxon>Craniata</taxon>
        <taxon>Vertebrata</taxon>
        <taxon>Euteleostomi</taxon>
        <taxon>Actinopterygii</taxon>
        <taxon>Neopterygii</taxon>
        <taxon>Teleostei</taxon>
        <taxon>Neoteleostei</taxon>
        <taxon>Acanthomorphata</taxon>
        <taxon>Eupercaria</taxon>
        <taxon>Perciformes</taxon>
        <taxon>Notothenioidei</taxon>
        <taxon>Nototheniidae</taxon>
        <taxon>Dissostichus</taxon>
    </lineage>
</organism>
<feature type="region of interest" description="Disordered" evidence="1">
    <location>
        <begin position="80"/>
        <end position="101"/>
    </location>
</feature>